<dbReference type="EMBL" id="JANDBD010000013">
    <property type="protein sequence ID" value="MCP9275864.1"/>
    <property type="molecule type" value="Genomic_DNA"/>
</dbReference>
<protein>
    <submittedName>
        <fullName evidence="3">HNH endonuclease</fullName>
    </submittedName>
</protein>
<gene>
    <name evidence="3" type="ORF">NM203_27105</name>
</gene>
<evidence type="ECO:0000313" key="4">
    <source>
        <dbReference type="Proteomes" id="UP001651690"/>
    </source>
</evidence>
<dbReference type="Proteomes" id="UP001651690">
    <property type="component" value="Unassembled WGS sequence"/>
</dbReference>
<dbReference type="InterPro" id="IPR003615">
    <property type="entry name" value="HNH_nuc"/>
</dbReference>
<feature type="domain" description="DUF222" evidence="2">
    <location>
        <begin position="37"/>
        <end position="382"/>
    </location>
</feature>
<evidence type="ECO:0000313" key="3">
    <source>
        <dbReference type="EMBL" id="MCP9275864.1"/>
    </source>
</evidence>
<dbReference type="RefSeq" id="WP_255063709.1">
    <property type="nucleotide sequence ID" value="NZ_JANDBD010000013.1"/>
</dbReference>
<accession>A0ABT1MCE9</accession>
<comment type="caution">
    <text evidence="3">The sequence shown here is derived from an EMBL/GenBank/DDBJ whole genome shotgun (WGS) entry which is preliminary data.</text>
</comment>
<dbReference type="Pfam" id="PF02720">
    <property type="entry name" value="DUF222"/>
    <property type="match status" value="1"/>
</dbReference>
<sequence length="476" mass="51670">MSIDEALAAFTAGVDALLAADVDTPSHHELLTHFTGIEDQTRRIPTAGYAILARLQREASPVELGATSWTKLLTLRTRMSTGRARRLLTRARQLAPRRTLHGEQLPPQWEHTATALADGTIGDEHVEVIAKFLAALPASVDPTTSAHAEASLVQAAATLDPRSLTVAAIHLLALLHPDGDEPADAAARKVGLHLGNQQPDGLSYLSGWISPTLRALIEPIQAKFAERGRHPRPEPEAESEPEPDPNPDSEPAAAEDDPFAPHPDDPPPPPPTPVLDHLWRTRAQYTHDAFATALDLLLRSNTLGTLNGLPTTVVVTTTLQELQAGAGHAVTGGGTRLPMRDLITMAADAYHYLAVFDGHTSMALHLGRAQRCATGAQKLMLFGRERGCTCPGCTVDFYRTQAHHGVADWKHHGQTNIDDLTLACGPGNQMIEDTGWKTRRRPDGRYAWIDPVTGRPHVNNLHHPERLLTPEDDDPF</sequence>
<organism evidence="3 4">
    <name type="scientific">Mycolicibacterium arenosum</name>
    <dbReference type="NCBI Taxonomy" id="2952157"/>
    <lineage>
        <taxon>Bacteria</taxon>
        <taxon>Bacillati</taxon>
        <taxon>Actinomycetota</taxon>
        <taxon>Actinomycetes</taxon>
        <taxon>Mycobacteriales</taxon>
        <taxon>Mycobacteriaceae</taxon>
        <taxon>Mycolicibacterium</taxon>
    </lineage>
</organism>
<reference evidence="3 4" key="1">
    <citation type="submission" date="2022-06" db="EMBL/GenBank/DDBJ databases">
        <title>Mycolicibacterium sp. CAU 1645 isolated from seawater.</title>
        <authorList>
            <person name="Kim W."/>
        </authorList>
    </citation>
    <scope>NUCLEOTIDE SEQUENCE [LARGE SCALE GENOMIC DNA]</scope>
    <source>
        <strain evidence="3 4">CAU 1645</strain>
    </source>
</reference>
<name>A0ABT1MCE9_9MYCO</name>
<evidence type="ECO:0000256" key="1">
    <source>
        <dbReference type="SAM" id="MobiDB-lite"/>
    </source>
</evidence>
<keyword evidence="3" id="KW-0378">Hydrolase</keyword>
<feature type="region of interest" description="Disordered" evidence="1">
    <location>
        <begin position="227"/>
        <end position="276"/>
    </location>
</feature>
<evidence type="ECO:0000259" key="2">
    <source>
        <dbReference type="Pfam" id="PF02720"/>
    </source>
</evidence>
<feature type="compositionally biased region" description="Acidic residues" evidence="1">
    <location>
        <begin position="236"/>
        <end position="258"/>
    </location>
</feature>
<dbReference type="GO" id="GO:0004519">
    <property type="term" value="F:endonuclease activity"/>
    <property type="evidence" value="ECO:0007669"/>
    <property type="project" value="UniProtKB-KW"/>
</dbReference>
<proteinExistence type="predicted"/>
<dbReference type="CDD" id="cd00085">
    <property type="entry name" value="HNHc"/>
    <property type="match status" value="1"/>
</dbReference>
<keyword evidence="3" id="KW-0540">Nuclease</keyword>
<dbReference type="InterPro" id="IPR003870">
    <property type="entry name" value="DUF222"/>
</dbReference>
<keyword evidence="3" id="KW-0255">Endonuclease</keyword>
<keyword evidence="4" id="KW-1185">Reference proteome</keyword>